<keyword evidence="1 4" id="KW-0963">Cytoplasm</keyword>
<feature type="active site" evidence="4">
    <location>
        <position position="68"/>
    </location>
</feature>
<dbReference type="InterPro" id="IPR006640">
    <property type="entry name" value="SprT-like_domain"/>
</dbReference>
<dbReference type="SMART" id="SM00731">
    <property type="entry name" value="SprT"/>
    <property type="match status" value="1"/>
</dbReference>
<keyword evidence="2 4" id="KW-0479">Metal-binding</keyword>
<gene>
    <name evidence="6" type="ORF">F9802_16750</name>
</gene>
<comment type="similarity">
    <text evidence="4">Belongs to the SprT family.</text>
</comment>
<dbReference type="GO" id="GO:0008270">
    <property type="term" value="F:zinc ion binding"/>
    <property type="evidence" value="ECO:0007669"/>
    <property type="project" value="UniProtKB-UniRule"/>
</dbReference>
<dbReference type="GO" id="GO:0005737">
    <property type="term" value="C:cytoplasm"/>
    <property type="evidence" value="ECO:0007669"/>
    <property type="project" value="UniProtKB-SubCell"/>
</dbReference>
<dbReference type="GO" id="GO:0006950">
    <property type="term" value="P:response to stress"/>
    <property type="evidence" value="ECO:0007669"/>
    <property type="project" value="UniProtKB-ARBA"/>
</dbReference>
<evidence type="ECO:0000313" key="6">
    <source>
        <dbReference type="EMBL" id="KAB7704817.1"/>
    </source>
</evidence>
<organism evidence="6 7">
    <name type="scientific">Bacillus aerolatus</name>
    <dbReference type="NCBI Taxonomy" id="2653354"/>
    <lineage>
        <taxon>Bacteria</taxon>
        <taxon>Bacillati</taxon>
        <taxon>Bacillota</taxon>
        <taxon>Bacilli</taxon>
        <taxon>Bacillales</taxon>
        <taxon>Bacillaceae</taxon>
        <taxon>Bacillus</taxon>
    </lineage>
</organism>
<feature type="domain" description="SprT-like" evidence="5">
    <location>
        <begin position="4"/>
        <end position="150"/>
    </location>
</feature>
<dbReference type="HAMAP" id="MF_00745">
    <property type="entry name" value="SprT_like"/>
    <property type="match status" value="1"/>
</dbReference>
<name>A0A6I1FGZ4_9BACI</name>
<evidence type="ECO:0000259" key="5">
    <source>
        <dbReference type="SMART" id="SM00731"/>
    </source>
</evidence>
<comment type="caution">
    <text evidence="6">The sequence shown here is derived from an EMBL/GenBank/DDBJ whole genome shotgun (WGS) entry which is preliminary data.</text>
</comment>
<dbReference type="Proteomes" id="UP000429595">
    <property type="component" value="Unassembled WGS sequence"/>
</dbReference>
<dbReference type="RefSeq" id="WP_152154011.1">
    <property type="nucleotide sequence ID" value="NZ_WEIO01000011.1"/>
</dbReference>
<reference evidence="6 7" key="1">
    <citation type="submission" date="2019-10" db="EMBL/GenBank/DDBJ databases">
        <title>Bacillus aerolatum sp. nov., isolated from bioaerosol of sport playgrounds.</title>
        <authorList>
            <person name="Chen P."/>
            <person name="Zhang G."/>
        </authorList>
    </citation>
    <scope>NUCLEOTIDE SEQUENCE [LARGE SCALE GENOMIC DNA]</scope>
    <source>
        <strain evidence="6 7">CX253</strain>
    </source>
</reference>
<protein>
    <recommendedName>
        <fullName evidence="4">Protein SprT-like</fullName>
    </recommendedName>
</protein>
<evidence type="ECO:0000256" key="3">
    <source>
        <dbReference type="ARBA" id="ARBA00022833"/>
    </source>
</evidence>
<dbReference type="AlphaFoldDB" id="A0A6I1FGZ4"/>
<proteinExistence type="inferred from homology"/>
<dbReference type="InterPro" id="IPR023524">
    <property type="entry name" value="Uncharacterised_SprT-like"/>
</dbReference>
<sequence length="156" mass="18685">MKNEELQLLTETISMKLFSRPFLHQAKFNSRLKTTGGRYMLQSHNIEVNKKYYEVYGQEELEGIIKHELCHYHLHLQGKGYKHRDRDFKELLQAVEAPRYCRPIKNTTVKRSTRLLLYKCNDCRLTYTRKRKMDTARYVCGKCKGSITFVEERLME</sequence>
<dbReference type="NCBIfam" id="NF003339">
    <property type="entry name" value="PRK04351.1"/>
    <property type="match status" value="1"/>
</dbReference>
<evidence type="ECO:0000256" key="1">
    <source>
        <dbReference type="ARBA" id="ARBA00022490"/>
    </source>
</evidence>
<dbReference type="EMBL" id="WEIO01000011">
    <property type="protein sequence ID" value="KAB7704817.1"/>
    <property type="molecule type" value="Genomic_DNA"/>
</dbReference>
<dbReference type="InterPro" id="IPR035240">
    <property type="entry name" value="SprT_Zn_ribbon"/>
</dbReference>
<evidence type="ECO:0000256" key="4">
    <source>
        <dbReference type="HAMAP-Rule" id="MF_00745"/>
    </source>
</evidence>
<accession>A0A6I1FGZ4</accession>
<feature type="binding site" evidence="4">
    <location>
        <position position="67"/>
    </location>
    <ligand>
        <name>Zn(2+)</name>
        <dbReference type="ChEBI" id="CHEBI:29105"/>
    </ligand>
</feature>
<dbReference type="Pfam" id="PF10263">
    <property type="entry name" value="SprT-like"/>
    <property type="match status" value="1"/>
</dbReference>
<feature type="binding site" evidence="4">
    <location>
        <position position="71"/>
    </location>
    <ligand>
        <name>Zn(2+)</name>
        <dbReference type="ChEBI" id="CHEBI:29105"/>
    </ligand>
</feature>
<keyword evidence="3 4" id="KW-0862">Zinc</keyword>
<comment type="subcellular location">
    <subcellularLocation>
        <location evidence="4">Cytoplasm</location>
    </subcellularLocation>
</comment>
<keyword evidence="7" id="KW-1185">Reference proteome</keyword>
<comment type="cofactor">
    <cofactor evidence="4">
        <name>Zn(2+)</name>
        <dbReference type="ChEBI" id="CHEBI:29105"/>
    </cofactor>
    <text evidence="4">Binds 1 zinc ion.</text>
</comment>
<dbReference type="Pfam" id="PF17283">
    <property type="entry name" value="Zn_ribbon_SprT"/>
    <property type="match status" value="1"/>
</dbReference>
<evidence type="ECO:0000313" key="7">
    <source>
        <dbReference type="Proteomes" id="UP000429595"/>
    </source>
</evidence>
<evidence type="ECO:0000256" key="2">
    <source>
        <dbReference type="ARBA" id="ARBA00022723"/>
    </source>
</evidence>